<comment type="caution">
    <text evidence="6">The sequence shown here is derived from an EMBL/GenBank/DDBJ whole genome shotgun (WGS) entry which is preliminary data.</text>
</comment>
<proteinExistence type="inferred from homology"/>
<dbReference type="Gene3D" id="1.25.40.10">
    <property type="entry name" value="Tetratricopeptide repeat domain"/>
    <property type="match status" value="1"/>
</dbReference>
<evidence type="ECO:0000256" key="5">
    <source>
        <dbReference type="SAM" id="MobiDB-lite"/>
    </source>
</evidence>
<sequence>MHLPKDVGQYQKAFENLGNALTYDPSNVKAILAAGSMMQQHGDYDVALTKYRIAAYETPESAPLWSNIGMCFFGKEKNVAAISCLKRASYLAPFDWKILSNLGLVHLTMRQYASAFHFLSAAINLQPKNGQLYMLLAVSSDVYCLPSSNNPLMHLNYAIFLYNQGERKTAAKQFSQFEDKYRGQGSPEVDPEVLSTASKLGPALHVGEALVWENQQKLQQQKGNTHTHTPTTIPTGAGTMTPAPAAEIPPQVAASKGTENDHAVPSTSNTDKDNELPSYDEVAKAVDQAPAPPTEELKKSKLPGIGGAPLPSPLDSKPLRAPRKQLEPL</sequence>
<dbReference type="PANTHER" id="PTHR44186">
    <property type="match status" value="1"/>
</dbReference>
<dbReference type="InterPro" id="IPR011990">
    <property type="entry name" value="TPR-like_helical_dom_sf"/>
</dbReference>
<evidence type="ECO:0000256" key="2">
    <source>
        <dbReference type="ARBA" id="ARBA00022803"/>
    </source>
</evidence>
<dbReference type="PANTHER" id="PTHR44186:SF1">
    <property type="entry name" value="BARDET-BIEDL SYNDROME 4 PROTEIN"/>
    <property type="match status" value="1"/>
</dbReference>
<keyword evidence="2 4" id="KW-0802">TPR repeat</keyword>
<evidence type="ECO:0000256" key="3">
    <source>
        <dbReference type="ARBA" id="ARBA00023778"/>
    </source>
</evidence>
<protein>
    <recommendedName>
        <fullName evidence="8">Bardet-Biedl syndrome 4</fullName>
    </recommendedName>
</protein>
<keyword evidence="7" id="KW-1185">Reference proteome</keyword>
<keyword evidence="1" id="KW-0677">Repeat</keyword>
<accession>A0AAD9JN60</accession>
<dbReference type="AlphaFoldDB" id="A0AAD9JN60"/>
<dbReference type="SUPFAM" id="SSF48452">
    <property type="entry name" value="TPR-like"/>
    <property type="match status" value="1"/>
</dbReference>
<evidence type="ECO:0000313" key="6">
    <source>
        <dbReference type="EMBL" id="KAK2155533.1"/>
    </source>
</evidence>
<feature type="compositionally biased region" description="Low complexity" evidence="5">
    <location>
        <begin position="226"/>
        <end position="246"/>
    </location>
</feature>
<dbReference type="GO" id="GO:0036064">
    <property type="term" value="C:ciliary basal body"/>
    <property type="evidence" value="ECO:0007669"/>
    <property type="project" value="TreeGrafter"/>
</dbReference>
<name>A0AAD9JN60_9ANNE</name>
<reference evidence="6" key="1">
    <citation type="journal article" date="2023" name="Mol. Biol. Evol.">
        <title>Third-Generation Sequencing Reveals the Adaptive Role of the Epigenome in Three Deep-Sea Polychaetes.</title>
        <authorList>
            <person name="Perez M."/>
            <person name="Aroh O."/>
            <person name="Sun Y."/>
            <person name="Lan Y."/>
            <person name="Juniper S.K."/>
            <person name="Young C.R."/>
            <person name="Angers B."/>
            <person name="Qian P.Y."/>
        </authorList>
    </citation>
    <scope>NUCLEOTIDE SEQUENCE</scope>
    <source>
        <strain evidence="6">P08H-3</strain>
    </source>
</reference>
<evidence type="ECO:0000256" key="1">
    <source>
        <dbReference type="ARBA" id="ARBA00022737"/>
    </source>
</evidence>
<dbReference type="GO" id="GO:0061512">
    <property type="term" value="P:protein localization to cilium"/>
    <property type="evidence" value="ECO:0007669"/>
    <property type="project" value="TreeGrafter"/>
</dbReference>
<dbReference type="SMART" id="SM00028">
    <property type="entry name" value="TPR"/>
    <property type="match status" value="2"/>
</dbReference>
<dbReference type="Proteomes" id="UP001208570">
    <property type="component" value="Unassembled WGS sequence"/>
</dbReference>
<feature type="repeat" description="TPR" evidence="4">
    <location>
        <begin position="96"/>
        <end position="129"/>
    </location>
</feature>
<gene>
    <name evidence="6" type="ORF">LSH36_237g02002</name>
</gene>
<dbReference type="GO" id="GO:0060271">
    <property type="term" value="P:cilium assembly"/>
    <property type="evidence" value="ECO:0007669"/>
    <property type="project" value="TreeGrafter"/>
</dbReference>
<evidence type="ECO:0008006" key="8">
    <source>
        <dbReference type="Google" id="ProtNLM"/>
    </source>
</evidence>
<evidence type="ECO:0000256" key="4">
    <source>
        <dbReference type="PROSITE-ProRule" id="PRU00339"/>
    </source>
</evidence>
<dbReference type="EMBL" id="JAODUP010000237">
    <property type="protein sequence ID" value="KAK2155533.1"/>
    <property type="molecule type" value="Genomic_DNA"/>
</dbReference>
<evidence type="ECO:0000313" key="7">
    <source>
        <dbReference type="Proteomes" id="UP001208570"/>
    </source>
</evidence>
<dbReference type="PROSITE" id="PS50005">
    <property type="entry name" value="TPR"/>
    <property type="match status" value="1"/>
</dbReference>
<comment type="similarity">
    <text evidence="3">Belongs to the BBS4 family.</text>
</comment>
<feature type="region of interest" description="Disordered" evidence="5">
    <location>
        <begin position="217"/>
        <end position="329"/>
    </location>
</feature>
<organism evidence="6 7">
    <name type="scientific">Paralvinella palmiformis</name>
    <dbReference type="NCBI Taxonomy" id="53620"/>
    <lineage>
        <taxon>Eukaryota</taxon>
        <taxon>Metazoa</taxon>
        <taxon>Spiralia</taxon>
        <taxon>Lophotrochozoa</taxon>
        <taxon>Annelida</taxon>
        <taxon>Polychaeta</taxon>
        <taxon>Sedentaria</taxon>
        <taxon>Canalipalpata</taxon>
        <taxon>Terebellida</taxon>
        <taxon>Terebelliformia</taxon>
        <taxon>Alvinellidae</taxon>
        <taxon>Paralvinella</taxon>
    </lineage>
</organism>
<dbReference type="InterPro" id="IPR019734">
    <property type="entry name" value="TPR_rpt"/>
</dbReference>
<dbReference type="Pfam" id="PF13181">
    <property type="entry name" value="TPR_8"/>
    <property type="match status" value="1"/>
</dbReference>